<comment type="catalytic activity">
    <reaction evidence="1">
        <text>ATP + protein L-histidine = ADP + protein N-phospho-L-histidine.</text>
        <dbReference type="EC" id="2.7.13.3"/>
    </reaction>
</comment>
<dbReference type="GO" id="GO:0000155">
    <property type="term" value="F:phosphorelay sensor kinase activity"/>
    <property type="evidence" value="ECO:0007669"/>
    <property type="project" value="InterPro"/>
</dbReference>
<protein>
    <recommendedName>
        <fullName evidence="3">histidine kinase</fullName>
        <ecNumber evidence="3">2.7.13.3</ecNumber>
    </recommendedName>
</protein>
<keyword evidence="10" id="KW-0902">Two-component regulatory system</keyword>
<dbReference type="Gene3D" id="3.30.565.10">
    <property type="entry name" value="Histidine kinase-like ATPase, C-terminal domain"/>
    <property type="match status" value="1"/>
</dbReference>
<keyword evidence="12" id="KW-0812">Transmembrane</keyword>
<dbReference type="EMBL" id="AZAJ01000001">
    <property type="protein sequence ID" value="ETA66763.1"/>
    <property type="molecule type" value="Genomic_DNA"/>
</dbReference>
<dbReference type="InterPro" id="IPR050736">
    <property type="entry name" value="Sensor_HK_Regulatory"/>
</dbReference>
<evidence type="ECO:0000256" key="3">
    <source>
        <dbReference type="ARBA" id="ARBA00012438"/>
    </source>
</evidence>
<evidence type="ECO:0000256" key="6">
    <source>
        <dbReference type="ARBA" id="ARBA00022679"/>
    </source>
</evidence>
<evidence type="ECO:0000256" key="7">
    <source>
        <dbReference type="ARBA" id="ARBA00022741"/>
    </source>
</evidence>
<gene>
    <name evidence="14" type="ORF">MettiDRAFT_0163</name>
</gene>
<evidence type="ECO:0000256" key="2">
    <source>
        <dbReference type="ARBA" id="ARBA00004236"/>
    </source>
</evidence>
<dbReference type="FunFam" id="1.10.287.130:FF:000038">
    <property type="entry name" value="Sensory transduction histidine kinase"/>
    <property type="match status" value="1"/>
</dbReference>
<dbReference type="InterPro" id="IPR036890">
    <property type="entry name" value="HATPase_C_sf"/>
</dbReference>
<feature type="transmembrane region" description="Helical" evidence="12">
    <location>
        <begin position="12"/>
        <end position="30"/>
    </location>
</feature>
<dbReference type="Pfam" id="PF02518">
    <property type="entry name" value="HATPase_c"/>
    <property type="match status" value="1"/>
</dbReference>
<evidence type="ECO:0000313" key="14">
    <source>
        <dbReference type="EMBL" id="ETA66763.1"/>
    </source>
</evidence>
<keyword evidence="12" id="KW-1133">Transmembrane helix</keyword>
<dbReference type="CDD" id="cd16922">
    <property type="entry name" value="HATPase_EvgS-ArcB-TorS-like"/>
    <property type="match status" value="1"/>
</dbReference>
<dbReference type="SMART" id="SM00388">
    <property type="entry name" value="HisKA"/>
    <property type="match status" value="1"/>
</dbReference>
<dbReference type="InterPro" id="IPR003594">
    <property type="entry name" value="HATPase_dom"/>
</dbReference>
<dbReference type="PANTHER" id="PTHR43711">
    <property type="entry name" value="TWO-COMPONENT HISTIDINE KINASE"/>
    <property type="match status" value="1"/>
</dbReference>
<evidence type="ECO:0000256" key="8">
    <source>
        <dbReference type="ARBA" id="ARBA00022777"/>
    </source>
</evidence>
<evidence type="ECO:0000256" key="1">
    <source>
        <dbReference type="ARBA" id="ARBA00000085"/>
    </source>
</evidence>
<keyword evidence="7" id="KW-0547">Nucleotide-binding</keyword>
<dbReference type="InterPro" id="IPR004358">
    <property type="entry name" value="Sig_transdc_His_kin-like_C"/>
</dbReference>
<reference evidence="14 15" key="1">
    <citation type="submission" date="2013-08" db="EMBL/GenBank/DDBJ databases">
        <authorList>
            <consortium name="DOE Joint Genome Institute"/>
            <person name="Eisen J."/>
            <person name="Huntemann M."/>
            <person name="Han J."/>
            <person name="Chen A."/>
            <person name="Kyrpides N."/>
            <person name="Mavromatis K."/>
            <person name="Markowitz V."/>
            <person name="Palaniappan K."/>
            <person name="Ivanova N."/>
            <person name="Schaumberg A."/>
            <person name="Pati A."/>
            <person name="Liolios K."/>
            <person name="Nordberg H.P."/>
            <person name="Cantor M.N."/>
            <person name="Hua S.X."/>
            <person name="Woyke T."/>
        </authorList>
    </citation>
    <scope>NUCLEOTIDE SEQUENCE [LARGE SCALE GENOMIC DNA]</scope>
    <source>
        <strain evidence="14 15">DSM 2278</strain>
    </source>
</reference>
<evidence type="ECO:0000313" key="15">
    <source>
        <dbReference type="Proteomes" id="UP000019483"/>
    </source>
</evidence>
<dbReference type="OrthoDB" id="342253at2157"/>
<dbReference type="FunFam" id="3.30.565.10:FF:000023">
    <property type="entry name" value="PAS domain-containing sensor histidine kinase"/>
    <property type="match status" value="1"/>
</dbReference>
<dbReference type="SUPFAM" id="SSF55874">
    <property type="entry name" value="ATPase domain of HSP90 chaperone/DNA topoisomerase II/histidine kinase"/>
    <property type="match status" value="1"/>
</dbReference>
<dbReference type="CDD" id="cd00082">
    <property type="entry name" value="HisKA"/>
    <property type="match status" value="1"/>
</dbReference>
<dbReference type="SMART" id="SM00387">
    <property type="entry name" value="HATPase_c"/>
    <property type="match status" value="1"/>
</dbReference>
<dbReference type="EC" id="2.7.13.3" evidence="3"/>
<comment type="subcellular location">
    <subcellularLocation>
        <location evidence="2">Cell membrane</location>
    </subcellularLocation>
</comment>
<feature type="domain" description="Histidine kinase" evidence="13">
    <location>
        <begin position="105"/>
        <end position="325"/>
    </location>
</feature>
<organism evidence="14 15">
    <name type="scientific">Methanolobus tindarius DSM 2278</name>
    <dbReference type="NCBI Taxonomy" id="1090322"/>
    <lineage>
        <taxon>Archaea</taxon>
        <taxon>Methanobacteriati</taxon>
        <taxon>Methanobacteriota</taxon>
        <taxon>Stenosarchaea group</taxon>
        <taxon>Methanomicrobia</taxon>
        <taxon>Methanosarcinales</taxon>
        <taxon>Methanosarcinaceae</taxon>
        <taxon>Methanolobus</taxon>
    </lineage>
</organism>
<dbReference type="GO" id="GO:0005524">
    <property type="term" value="F:ATP binding"/>
    <property type="evidence" value="ECO:0007669"/>
    <property type="project" value="UniProtKB-KW"/>
</dbReference>
<dbReference type="PROSITE" id="PS50109">
    <property type="entry name" value="HIS_KIN"/>
    <property type="match status" value="1"/>
</dbReference>
<dbReference type="STRING" id="1090322.MettiDRAFT_0163"/>
<comment type="caution">
    <text evidence="14">The sequence shown here is derived from an EMBL/GenBank/DDBJ whole genome shotgun (WGS) entry which is preliminary data.</text>
</comment>
<keyword evidence="5" id="KW-0597">Phosphoprotein</keyword>
<keyword evidence="11 12" id="KW-0472">Membrane</keyword>
<name>W9DNX7_METTI</name>
<dbReference type="RefSeq" id="WP_023843900.1">
    <property type="nucleotide sequence ID" value="NZ_AZAJ01000001.1"/>
</dbReference>
<keyword evidence="4" id="KW-1003">Cell membrane</keyword>
<dbReference type="Proteomes" id="UP000019483">
    <property type="component" value="Unassembled WGS sequence"/>
</dbReference>
<dbReference type="InterPro" id="IPR036097">
    <property type="entry name" value="HisK_dim/P_sf"/>
</dbReference>
<evidence type="ECO:0000256" key="10">
    <source>
        <dbReference type="ARBA" id="ARBA00023012"/>
    </source>
</evidence>
<keyword evidence="8 14" id="KW-0418">Kinase</keyword>
<evidence type="ECO:0000256" key="9">
    <source>
        <dbReference type="ARBA" id="ARBA00022840"/>
    </source>
</evidence>
<dbReference type="PANTHER" id="PTHR43711:SF31">
    <property type="entry name" value="HISTIDINE KINASE"/>
    <property type="match status" value="1"/>
</dbReference>
<dbReference type="InterPro" id="IPR003661">
    <property type="entry name" value="HisK_dim/P_dom"/>
</dbReference>
<dbReference type="Pfam" id="PF00512">
    <property type="entry name" value="HisKA"/>
    <property type="match status" value="1"/>
</dbReference>
<proteinExistence type="predicted"/>
<evidence type="ECO:0000256" key="5">
    <source>
        <dbReference type="ARBA" id="ARBA00022553"/>
    </source>
</evidence>
<evidence type="ECO:0000256" key="11">
    <source>
        <dbReference type="ARBA" id="ARBA00023136"/>
    </source>
</evidence>
<evidence type="ECO:0000259" key="13">
    <source>
        <dbReference type="PROSITE" id="PS50109"/>
    </source>
</evidence>
<keyword evidence="9" id="KW-0067">ATP-binding</keyword>
<dbReference type="PRINTS" id="PR00344">
    <property type="entry name" value="BCTRLSENSOR"/>
</dbReference>
<dbReference type="InterPro" id="IPR005467">
    <property type="entry name" value="His_kinase_dom"/>
</dbReference>
<dbReference type="SUPFAM" id="SSF47384">
    <property type="entry name" value="Homodimeric domain of signal transducing histidine kinase"/>
    <property type="match status" value="1"/>
</dbReference>
<dbReference type="Gene3D" id="1.10.287.130">
    <property type="match status" value="1"/>
</dbReference>
<dbReference type="GO" id="GO:0005886">
    <property type="term" value="C:plasma membrane"/>
    <property type="evidence" value="ECO:0007669"/>
    <property type="project" value="UniProtKB-SubCell"/>
</dbReference>
<keyword evidence="15" id="KW-1185">Reference proteome</keyword>
<evidence type="ECO:0000256" key="4">
    <source>
        <dbReference type="ARBA" id="ARBA00022475"/>
    </source>
</evidence>
<keyword evidence="6" id="KW-0808">Transferase</keyword>
<dbReference type="AlphaFoldDB" id="W9DNX7"/>
<accession>W9DNX7</accession>
<feature type="transmembrane region" description="Helical" evidence="12">
    <location>
        <begin position="50"/>
        <end position="68"/>
    </location>
</feature>
<sequence length="333" mass="37842">MNERYTLKKEMFIIFIGAVLVAIITAHLDLFEVIHDFAIAHEKWEIDELFVLSIYFSLAFSLFSFRRWKDALKEIQNRKKLEQDLLKSKNEADQAKTSMGKFLVDMSHELRTPLNAIIGFSDILFDGMVGELNEKQKDYVYTISKSGTHLLHLINQLLDLAKIESGKLELNIEEFELQDLFDEVSAIIAALAKKKSIIISYEVTPDLGLLNADRLKIKQILFNLVSNAIKFTSEKGTVSIMAEKIRDNTMLLKVSDNGSGMSPDDMKKIFRPFEQLGNMEDSGYKGTGLGLSIVQDLVSLHKGKVWVESEPGKGSVFLVELPVSVNEVYWRRK</sequence>
<evidence type="ECO:0000256" key="12">
    <source>
        <dbReference type="SAM" id="Phobius"/>
    </source>
</evidence>